<dbReference type="InterPro" id="IPR011006">
    <property type="entry name" value="CheY-like_superfamily"/>
</dbReference>
<dbReference type="InterPro" id="IPR036097">
    <property type="entry name" value="HisK_dim/P_sf"/>
</dbReference>
<evidence type="ECO:0000313" key="12">
    <source>
        <dbReference type="Proteomes" id="UP001549773"/>
    </source>
</evidence>
<dbReference type="PROSITE" id="PS50109">
    <property type="entry name" value="HIS_KIN"/>
    <property type="match status" value="1"/>
</dbReference>
<keyword evidence="4" id="KW-0808">Transferase</keyword>
<dbReference type="GO" id="GO:0005524">
    <property type="term" value="F:ATP binding"/>
    <property type="evidence" value="ECO:0007669"/>
    <property type="project" value="UniProtKB-KW"/>
</dbReference>
<dbReference type="InterPro" id="IPR005467">
    <property type="entry name" value="His_kinase_dom"/>
</dbReference>
<proteinExistence type="predicted"/>
<dbReference type="SMART" id="SM00028">
    <property type="entry name" value="TPR"/>
    <property type="match status" value="6"/>
</dbReference>
<dbReference type="RefSeq" id="WP_354618409.1">
    <property type="nucleotide sequence ID" value="NZ_JBEWYP010000004.1"/>
</dbReference>
<dbReference type="Pfam" id="PF00512">
    <property type="entry name" value="HisKA"/>
    <property type="match status" value="1"/>
</dbReference>
<evidence type="ECO:0000259" key="9">
    <source>
        <dbReference type="PROSITE" id="PS50109"/>
    </source>
</evidence>
<evidence type="ECO:0000256" key="6">
    <source>
        <dbReference type="PROSITE-ProRule" id="PRU00169"/>
    </source>
</evidence>
<dbReference type="SMART" id="SM00387">
    <property type="entry name" value="HATPase_c"/>
    <property type="match status" value="1"/>
</dbReference>
<organism evidence="11 12">
    <name type="scientific">Sediminicola luteus</name>
    <dbReference type="NCBI Taxonomy" id="319238"/>
    <lineage>
        <taxon>Bacteria</taxon>
        <taxon>Pseudomonadati</taxon>
        <taxon>Bacteroidota</taxon>
        <taxon>Flavobacteriia</taxon>
        <taxon>Flavobacteriales</taxon>
        <taxon>Flavobacteriaceae</taxon>
        <taxon>Sediminicola</taxon>
    </lineage>
</organism>
<dbReference type="InterPro" id="IPR003594">
    <property type="entry name" value="HATPase_dom"/>
</dbReference>
<dbReference type="InterPro" id="IPR001789">
    <property type="entry name" value="Sig_transdc_resp-reg_receiver"/>
</dbReference>
<dbReference type="EMBL" id="JBEWYP010000004">
    <property type="protein sequence ID" value="MET7029599.1"/>
    <property type="molecule type" value="Genomic_DNA"/>
</dbReference>
<dbReference type="Gene3D" id="3.40.50.2300">
    <property type="match status" value="1"/>
</dbReference>
<reference evidence="11 12" key="1">
    <citation type="submission" date="2024-07" db="EMBL/GenBank/DDBJ databases">
        <title>The genome sequence of type strain Sediminicola luteus GDMCC 1.2596T.</title>
        <authorList>
            <person name="Liu Y."/>
        </authorList>
    </citation>
    <scope>NUCLEOTIDE SEQUENCE [LARGE SCALE GENOMIC DNA]</scope>
    <source>
        <strain evidence="11 12">GDMCC 1.2596</strain>
    </source>
</reference>
<dbReference type="InterPro" id="IPR004358">
    <property type="entry name" value="Sig_transdc_His_kin-like_C"/>
</dbReference>
<dbReference type="Gene3D" id="1.25.40.10">
    <property type="entry name" value="Tetratricopeptide repeat domain"/>
    <property type="match status" value="2"/>
</dbReference>
<dbReference type="CDD" id="cd00082">
    <property type="entry name" value="HisKA"/>
    <property type="match status" value="1"/>
</dbReference>
<dbReference type="SUPFAM" id="SSF52172">
    <property type="entry name" value="CheY-like"/>
    <property type="match status" value="1"/>
</dbReference>
<keyword evidence="3 6" id="KW-0597">Phosphoprotein</keyword>
<dbReference type="InterPro" id="IPR036890">
    <property type="entry name" value="HATPase_C_sf"/>
</dbReference>
<accession>A0ABV2TWF6</accession>
<keyword evidence="7" id="KW-1133">Transmembrane helix</keyword>
<evidence type="ECO:0000256" key="8">
    <source>
        <dbReference type="SAM" id="SignalP"/>
    </source>
</evidence>
<dbReference type="CDD" id="cd16922">
    <property type="entry name" value="HATPase_EvgS-ArcB-TorS-like"/>
    <property type="match status" value="1"/>
</dbReference>
<evidence type="ECO:0000256" key="3">
    <source>
        <dbReference type="ARBA" id="ARBA00022553"/>
    </source>
</evidence>
<feature type="domain" description="Response regulatory" evidence="10">
    <location>
        <begin position="900"/>
        <end position="1022"/>
    </location>
</feature>
<evidence type="ECO:0000256" key="7">
    <source>
        <dbReference type="SAM" id="Phobius"/>
    </source>
</evidence>
<dbReference type="InterPro" id="IPR019734">
    <property type="entry name" value="TPR_rpt"/>
</dbReference>
<feature type="signal peptide" evidence="8">
    <location>
        <begin position="1"/>
        <end position="22"/>
    </location>
</feature>
<dbReference type="SUPFAM" id="SSF47384">
    <property type="entry name" value="Homodimeric domain of signal transducing histidine kinase"/>
    <property type="match status" value="1"/>
</dbReference>
<dbReference type="CDD" id="cd17546">
    <property type="entry name" value="REC_hyHK_CKI1_RcsC-like"/>
    <property type="match status" value="1"/>
</dbReference>
<dbReference type="Proteomes" id="UP001549773">
    <property type="component" value="Unassembled WGS sequence"/>
</dbReference>
<dbReference type="Gene3D" id="3.30.565.10">
    <property type="entry name" value="Histidine kinase-like ATPase, C-terminal domain"/>
    <property type="match status" value="1"/>
</dbReference>
<evidence type="ECO:0000256" key="4">
    <source>
        <dbReference type="ARBA" id="ARBA00022679"/>
    </source>
</evidence>
<dbReference type="PANTHER" id="PTHR43047">
    <property type="entry name" value="TWO-COMPONENT HISTIDINE PROTEIN KINASE"/>
    <property type="match status" value="1"/>
</dbReference>
<dbReference type="PROSITE" id="PS50110">
    <property type="entry name" value="RESPONSE_REGULATORY"/>
    <property type="match status" value="1"/>
</dbReference>
<dbReference type="EC" id="2.7.13.3" evidence="2"/>
<protein>
    <recommendedName>
        <fullName evidence="2">histidine kinase</fullName>
        <ecNumber evidence="2">2.7.13.3</ecNumber>
    </recommendedName>
</protein>
<dbReference type="Pfam" id="PF00072">
    <property type="entry name" value="Response_reg"/>
    <property type="match status" value="1"/>
</dbReference>
<feature type="domain" description="Histidine kinase" evidence="9">
    <location>
        <begin position="657"/>
        <end position="873"/>
    </location>
</feature>
<dbReference type="Gene3D" id="1.10.287.130">
    <property type="match status" value="1"/>
</dbReference>
<keyword evidence="11" id="KW-0067">ATP-binding</keyword>
<gene>
    <name evidence="11" type="ORF">ABXZ32_09340</name>
</gene>
<dbReference type="PRINTS" id="PR00344">
    <property type="entry name" value="BCTRLSENSOR"/>
</dbReference>
<evidence type="ECO:0000313" key="11">
    <source>
        <dbReference type="EMBL" id="MET7029599.1"/>
    </source>
</evidence>
<name>A0ABV2TWF6_9FLAO</name>
<feature type="transmembrane region" description="Helical" evidence="7">
    <location>
        <begin position="605"/>
        <end position="624"/>
    </location>
</feature>
<keyword evidence="7" id="KW-0812">Transmembrane</keyword>
<keyword evidence="8" id="KW-0732">Signal</keyword>
<evidence type="ECO:0000256" key="5">
    <source>
        <dbReference type="ARBA" id="ARBA00022777"/>
    </source>
</evidence>
<dbReference type="SMART" id="SM00388">
    <property type="entry name" value="HisKA"/>
    <property type="match status" value="1"/>
</dbReference>
<evidence type="ECO:0000259" key="10">
    <source>
        <dbReference type="PROSITE" id="PS50110"/>
    </source>
</evidence>
<feature type="modified residue" description="4-aspartylphosphate" evidence="6">
    <location>
        <position position="951"/>
    </location>
</feature>
<keyword evidence="7" id="KW-0472">Membrane</keyword>
<evidence type="ECO:0000256" key="1">
    <source>
        <dbReference type="ARBA" id="ARBA00000085"/>
    </source>
</evidence>
<feature type="chain" id="PRO_5047065306" description="histidine kinase" evidence="8">
    <location>
        <begin position="23"/>
        <end position="1031"/>
    </location>
</feature>
<dbReference type="Pfam" id="PF02518">
    <property type="entry name" value="HATPase_c"/>
    <property type="match status" value="1"/>
</dbReference>
<dbReference type="SUPFAM" id="SSF48452">
    <property type="entry name" value="TPR-like"/>
    <property type="match status" value="2"/>
</dbReference>
<comment type="caution">
    <text evidence="11">The sequence shown here is derived from an EMBL/GenBank/DDBJ whole genome shotgun (WGS) entry which is preliminary data.</text>
</comment>
<keyword evidence="5" id="KW-0418">Kinase</keyword>
<evidence type="ECO:0000256" key="2">
    <source>
        <dbReference type="ARBA" id="ARBA00012438"/>
    </source>
</evidence>
<comment type="catalytic activity">
    <reaction evidence="1">
        <text>ATP + protein L-histidine = ADP + protein N-phospho-L-histidine.</text>
        <dbReference type="EC" id="2.7.13.3"/>
    </reaction>
</comment>
<sequence length="1031" mass="117884">MIKKLVLALVVFNCFMSFGQEAWLDSIAIYRDAEAKLDSIEIWEGQATKAQQVKDLDTEMMALYNILDTKVMDFNNLNRSVKYKEFSRLETLILQNPTHPTTKKIIAGFYSLLGLHSWFQRYAKKINEGVIDEHLTEKAIESLEKSQKLAKEENNWKLYYEAKIFLDGNLKGYSLKENLKWMLEMETELLEKDQLEALPRLYAAIGFTYRFLGENLNAITYYEKYITKEQPKWRLNRSLVHLSNIYMELNKPEISLYYAQRSLYFAEAYDTQLNLEVHAHLGNAYLMLNNLKKAQYHYDKHQILLDDLNTTRLEILQNKVSKAIAANDVSAELIARIDLAEFKTWDLGDMELSYVELLAVQNLMDENSQFKELPEAIPFYIHLGLLLNYQEKFVDSEFYLDKGYALAKKNKAKSPVIYYDAAFRLIQLYGRNGDKNSLLNFYPQIEKEILEKGDRSELFQAAFYGFLGGGYMELKEYETALIYTRKSIAAKEIALPYVIQSQIYLALKQLDAAIFSGKRGLILLKANNSHLDQWFAHKSLGVAYRQLGHFENALYHLSEFERLDAKLFSGESAYRVGIIDQEREKEKAALKSAINNQKYSSQRKILWLVGGGAILFALGLFFILNRLKVIRKQNKIIASEKERAEQSEKYKEKFLANMSHEIRTPMHAISGMLNTLKRQKHPKSQDRYLNAMRISSDSLLVLLNDILDLSKIESGNLDMVQVKMNVHEIVDNVIGLLRFKAEEKGLVLTKKIPDDFPKSIIGDPGRLRQILLNLVGNALKFTEKGSVEIEISEIEDQVKIAINDTGKGIPKEEFTAIFNSFHQGSIVRNGIYGGTGLGLAISRQLVELQGGKIWVESKEKVGSSFFVQLPLILAEEGKALKTGLTETELKALGEQMPGLSLLIAEDNEFNIMVVRDDLEWYIPEVKLTFAQNGLEAVDAFKKKSFDLVLMDVQMPEMNGYEATKEIRKYEAIKKNETSTPIIAMTASLMKEQISSCYVAGMDGYIPKPYKPEELINALYNISIATPIGISE</sequence>
<dbReference type="InterPro" id="IPR003661">
    <property type="entry name" value="HisK_dim/P_dom"/>
</dbReference>
<dbReference type="SUPFAM" id="SSF55874">
    <property type="entry name" value="ATPase domain of HSP90 chaperone/DNA topoisomerase II/histidine kinase"/>
    <property type="match status" value="1"/>
</dbReference>
<keyword evidence="11" id="KW-0547">Nucleotide-binding</keyword>
<dbReference type="SMART" id="SM00448">
    <property type="entry name" value="REC"/>
    <property type="match status" value="1"/>
</dbReference>
<dbReference type="InterPro" id="IPR011990">
    <property type="entry name" value="TPR-like_helical_dom_sf"/>
</dbReference>
<keyword evidence="12" id="KW-1185">Reference proteome</keyword>